<comment type="caution">
    <text evidence="2">The sequence shown here is derived from an EMBL/GenBank/DDBJ whole genome shotgun (WGS) entry which is preliminary data.</text>
</comment>
<feature type="signal peptide" evidence="1">
    <location>
        <begin position="1"/>
        <end position="26"/>
    </location>
</feature>
<reference evidence="2" key="1">
    <citation type="submission" date="2021-12" db="EMBL/GenBank/DDBJ databases">
        <authorList>
            <person name="Li Y."/>
        </authorList>
    </citation>
    <scope>NUCLEOTIDE SEQUENCE</scope>
    <source>
        <strain evidence="2">DKSPLA3</strain>
    </source>
</reference>
<proteinExistence type="predicted"/>
<evidence type="ECO:0000313" key="3">
    <source>
        <dbReference type="Proteomes" id="UP001139089"/>
    </source>
</evidence>
<dbReference type="EMBL" id="JAJOZR010000016">
    <property type="protein sequence ID" value="MCD7111503.1"/>
    <property type="molecule type" value="Genomic_DNA"/>
</dbReference>
<gene>
    <name evidence="2" type="ORF">LRX75_20925</name>
</gene>
<accession>A0A9X1NW03</accession>
<evidence type="ECO:0008006" key="4">
    <source>
        <dbReference type="Google" id="ProtNLM"/>
    </source>
</evidence>
<protein>
    <recommendedName>
        <fullName evidence="4">Histidine kinase</fullName>
    </recommendedName>
</protein>
<dbReference type="Proteomes" id="UP001139089">
    <property type="component" value="Unassembled WGS sequence"/>
</dbReference>
<name>A0A9X1NW03_9HYPH</name>
<keyword evidence="1" id="KW-0732">Signal</keyword>
<feature type="chain" id="PRO_5040872664" description="Histidine kinase" evidence="1">
    <location>
        <begin position="27"/>
        <end position="125"/>
    </location>
</feature>
<sequence length="125" mass="13256">MKKWPLLVALLATPLFLAPITELAYAAAVMSKLGDLAPFEKMASDTLVLIDKGDLGGARERITEFETAWDNAEPTMRPKNVDEWSVIDDAADAAISSLRANKPKAANAKATVAALIHALASPAAL</sequence>
<evidence type="ECO:0000256" key="1">
    <source>
        <dbReference type="SAM" id="SignalP"/>
    </source>
</evidence>
<evidence type="ECO:0000313" key="2">
    <source>
        <dbReference type="EMBL" id="MCD7111503.1"/>
    </source>
</evidence>
<dbReference type="RefSeq" id="WP_231816581.1">
    <property type="nucleotide sequence ID" value="NZ_JAJOZR010000016.1"/>
</dbReference>
<organism evidence="2 3">
    <name type="scientific">Rhizobium quercicola</name>
    <dbReference type="NCBI Taxonomy" id="2901226"/>
    <lineage>
        <taxon>Bacteria</taxon>
        <taxon>Pseudomonadati</taxon>
        <taxon>Pseudomonadota</taxon>
        <taxon>Alphaproteobacteria</taxon>
        <taxon>Hyphomicrobiales</taxon>
        <taxon>Rhizobiaceae</taxon>
        <taxon>Rhizobium/Agrobacterium group</taxon>
        <taxon>Rhizobium</taxon>
    </lineage>
</organism>
<keyword evidence="3" id="KW-1185">Reference proteome</keyword>
<dbReference type="AlphaFoldDB" id="A0A9X1NW03"/>